<evidence type="ECO:0000313" key="2">
    <source>
        <dbReference type="Proteomes" id="UP000275368"/>
    </source>
</evidence>
<reference evidence="1 2" key="1">
    <citation type="submission" date="2018-11" db="EMBL/GenBank/DDBJ databases">
        <title>Complete genome sequence of Paenibacillus baekrokdamisoli strain KCTC 33723.</title>
        <authorList>
            <person name="Kang S.W."/>
            <person name="Lee K.C."/>
            <person name="Kim K.K."/>
            <person name="Kim J.S."/>
            <person name="Kim D.S."/>
            <person name="Ko S.H."/>
            <person name="Yang S.H."/>
            <person name="Lee J.S."/>
        </authorList>
    </citation>
    <scope>NUCLEOTIDE SEQUENCE [LARGE SCALE GENOMIC DNA]</scope>
    <source>
        <strain evidence="1 2">KCTC 33723</strain>
    </source>
</reference>
<dbReference type="InterPro" id="IPR024078">
    <property type="entry name" value="LmbE-like_dom_sf"/>
</dbReference>
<dbReference type="PANTHER" id="PTHR12993:SF30">
    <property type="entry name" value="N-ACETYL-ALPHA-D-GLUCOSAMINYL L-MALATE DEACETYLASE 1"/>
    <property type="match status" value="1"/>
</dbReference>
<dbReference type="SUPFAM" id="SSF102588">
    <property type="entry name" value="LmbE-like"/>
    <property type="match status" value="1"/>
</dbReference>
<dbReference type="PANTHER" id="PTHR12993">
    <property type="entry name" value="N-ACETYLGLUCOSAMINYL-PHOSPHATIDYLINOSITOL DE-N-ACETYLASE-RELATED"/>
    <property type="match status" value="1"/>
</dbReference>
<keyword evidence="2" id="KW-1185">Reference proteome</keyword>
<dbReference type="OrthoDB" id="9790023at2"/>
<gene>
    <name evidence="1" type="ORF">Back11_19690</name>
</gene>
<dbReference type="Proteomes" id="UP000275368">
    <property type="component" value="Chromosome"/>
</dbReference>
<dbReference type="AlphaFoldDB" id="A0A3G9JBG4"/>
<dbReference type="EMBL" id="AP019308">
    <property type="protein sequence ID" value="BBH20624.1"/>
    <property type="molecule type" value="Genomic_DNA"/>
</dbReference>
<organism evidence="1 2">
    <name type="scientific">Paenibacillus baekrokdamisoli</name>
    <dbReference type="NCBI Taxonomy" id="1712516"/>
    <lineage>
        <taxon>Bacteria</taxon>
        <taxon>Bacillati</taxon>
        <taxon>Bacillota</taxon>
        <taxon>Bacilli</taxon>
        <taxon>Bacillales</taxon>
        <taxon>Paenibacillaceae</taxon>
        <taxon>Paenibacillus</taxon>
    </lineage>
</organism>
<dbReference type="InterPro" id="IPR003737">
    <property type="entry name" value="GlcNAc_PI_deacetylase-related"/>
</dbReference>
<evidence type="ECO:0000313" key="1">
    <source>
        <dbReference type="EMBL" id="BBH20624.1"/>
    </source>
</evidence>
<sequence length="235" mass="26055">MRVMACCAHPDDAEILMGGTLAKYAKRGDEVFIAITTNGEVGHPTLPKREIAAIRKEEAIRAAELIGARLLWLGFPDEFLFDREETRLAIINAIRECRPDVILTHWPGDLYNPDHTITGQIVNDVAIMTTVPNIVTEAPPCEKIPVVYFADSVAGVGFVPDEYVDITDTLQVKRDMLAEHKSQVSDWLSDQYGVTMDDMMTVCAQYRGFQAGVRHAEGFIRAKAWPRGVAGTLLP</sequence>
<accession>A0A3G9JBG4</accession>
<dbReference type="Pfam" id="PF02585">
    <property type="entry name" value="PIG-L"/>
    <property type="match status" value="1"/>
</dbReference>
<dbReference type="GO" id="GO:0016811">
    <property type="term" value="F:hydrolase activity, acting on carbon-nitrogen (but not peptide) bonds, in linear amides"/>
    <property type="evidence" value="ECO:0007669"/>
    <property type="project" value="TreeGrafter"/>
</dbReference>
<protein>
    <submittedName>
        <fullName evidence="1">GlcNAc-PI de-N-acetylase</fullName>
    </submittedName>
</protein>
<name>A0A3G9JBG4_9BACL</name>
<dbReference type="Gene3D" id="3.40.50.10320">
    <property type="entry name" value="LmbE-like"/>
    <property type="match status" value="1"/>
</dbReference>
<dbReference type="KEGG" id="pbk:Back11_19690"/>
<proteinExistence type="predicted"/>